<evidence type="ECO:0000313" key="4">
    <source>
        <dbReference type="EMBL" id="AEZ54706.1"/>
    </source>
</evidence>
<keyword evidence="1" id="KW-0433">Leucine-rich repeat</keyword>
<evidence type="ECO:0000256" key="1">
    <source>
        <dbReference type="ARBA" id="ARBA00022614"/>
    </source>
</evidence>
<dbReference type="InterPro" id="IPR027417">
    <property type="entry name" value="P-loop_NTPase"/>
</dbReference>
<dbReference type="InterPro" id="IPR002182">
    <property type="entry name" value="NB-ARC"/>
</dbReference>
<feature type="non-terminal residue" evidence="4">
    <location>
        <position position="100"/>
    </location>
</feature>
<dbReference type="AlphaFoldDB" id="H6A6A6"/>
<accession>H6A6A6</accession>
<dbReference type="PANTHER" id="PTHR36766">
    <property type="entry name" value="PLANT BROAD-SPECTRUM MILDEW RESISTANCE PROTEIN RPW8"/>
    <property type="match status" value="1"/>
</dbReference>
<organism evidence="4">
    <name type="scientific">Solanum demissum</name>
    <name type="common">Wild potato</name>
    <dbReference type="NCBI Taxonomy" id="50514"/>
    <lineage>
        <taxon>Eukaryota</taxon>
        <taxon>Viridiplantae</taxon>
        <taxon>Streptophyta</taxon>
        <taxon>Embryophyta</taxon>
        <taxon>Tracheophyta</taxon>
        <taxon>Spermatophyta</taxon>
        <taxon>Magnoliopsida</taxon>
        <taxon>eudicotyledons</taxon>
        <taxon>Gunneridae</taxon>
        <taxon>Pentapetalae</taxon>
        <taxon>asterids</taxon>
        <taxon>lamiids</taxon>
        <taxon>Solanales</taxon>
        <taxon>Solanaceae</taxon>
        <taxon>Solanoideae</taxon>
        <taxon>Solaneae</taxon>
        <taxon>Solanum</taxon>
    </lineage>
</organism>
<proteinExistence type="predicted"/>
<dbReference type="EMBL" id="JF317286">
    <property type="protein sequence ID" value="AEZ54706.1"/>
    <property type="molecule type" value="Genomic_DNA"/>
</dbReference>
<reference evidence="4" key="2">
    <citation type="submission" date="2011-02" db="EMBL/GenBank/DDBJ databases">
        <authorList>
            <person name="Jo K.-R."/>
            <person name="Arens M."/>
            <person name="Kim T.-Y."/>
            <person name="Jongsma M."/>
            <person name="Visser R."/>
            <person name="Jacosen E."/>
            <person name="Vossen J."/>
        </authorList>
    </citation>
    <scope>NUCLEOTIDE SEQUENCE</scope>
</reference>
<evidence type="ECO:0000259" key="3">
    <source>
        <dbReference type="Pfam" id="PF00931"/>
    </source>
</evidence>
<dbReference type="Pfam" id="PF00931">
    <property type="entry name" value="NB-ARC"/>
    <property type="match status" value="1"/>
</dbReference>
<dbReference type="InterPro" id="IPR042197">
    <property type="entry name" value="Apaf_helical"/>
</dbReference>
<keyword evidence="2" id="KW-0611">Plant defense</keyword>
<protein>
    <submittedName>
        <fullName evidence="4">Resistance protein</fullName>
    </submittedName>
</protein>
<dbReference type="GO" id="GO:0043531">
    <property type="term" value="F:ADP binding"/>
    <property type="evidence" value="ECO:0007669"/>
    <property type="project" value="InterPro"/>
</dbReference>
<reference evidence="4" key="1">
    <citation type="journal article" date="2011" name="Theor. Appl. Genet.">
        <title>Mapping of the S. demissum late blight resistance gene R8 to a new locus on chromosome IX.</title>
        <authorList>
            <person name="Jo K.R."/>
            <person name="Arens M."/>
            <person name="Kim T.Y."/>
            <person name="Jongsma M.A."/>
            <person name="Visser R.G."/>
            <person name="Jacobsen E."/>
            <person name="Vossen J.H."/>
        </authorList>
    </citation>
    <scope>NUCLEOTIDE SEQUENCE</scope>
</reference>
<name>H6A6A6_SOLDE</name>
<sequence length="100" mass="11182">ILQQGEMLIACFPKVKRGNRIILTSRSSKVGLQVKCRSDPLDLQFLTPKKTGSILKRVFGEGRCPSELSYVGHQIVEKCKGLPLTVVFIHHRLTVHTDKG</sequence>
<dbReference type="PANTHER" id="PTHR36766:SF44">
    <property type="entry name" value="NBS-CODING RESISTANCE GENE ANALOG"/>
    <property type="match status" value="1"/>
</dbReference>
<dbReference type="SUPFAM" id="SSF52540">
    <property type="entry name" value="P-loop containing nucleoside triphosphate hydrolases"/>
    <property type="match status" value="1"/>
</dbReference>
<dbReference type="Gene3D" id="1.10.8.430">
    <property type="entry name" value="Helical domain of apoptotic protease-activating factors"/>
    <property type="match status" value="1"/>
</dbReference>
<evidence type="ECO:0000256" key="2">
    <source>
        <dbReference type="ARBA" id="ARBA00022821"/>
    </source>
</evidence>
<dbReference type="GO" id="GO:0006952">
    <property type="term" value="P:defense response"/>
    <property type="evidence" value="ECO:0007669"/>
    <property type="project" value="UniProtKB-KW"/>
</dbReference>
<feature type="domain" description="NB-ARC" evidence="3">
    <location>
        <begin position="7"/>
        <end position="58"/>
    </location>
</feature>
<feature type="non-terminal residue" evidence="4">
    <location>
        <position position="1"/>
    </location>
</feature>